<dbReference type="SUPFAM" id="SSF56349">
    <property type="entry name" value="DNA breaking-rejoining enzymes"/>
    <property type="match status" value="1"/>
</dbReference>
<keyword evidence="2" id="KW-0229">DNA integration</keyword>
<proteinExistence type="inferred from homology"/>
<dbReference type="PANTHER" id="PTHR30349:SF64">
    <property type="entry name" value="PROPHAGE INTEGRASE INTD-RELATED"/>
    <property type="match status" value="1"/>
</dbReference>
<dbReference type="InterPro" id="IPR010998">
    <property type="entry name" value="Integrase_recombinase_N"/>
</dbReference>
<dbReference type="PANTHER" id="PTHR30349">
    <property type="entry name" value="PHAGE INTEGRASE-RELATED"/>
    <property type="match status" value="1"/>
</dbReference>
<dbReference type="PROSITE" id="PS51898">
    <property type="entry name" value="TYR_RECOMBINASE"/>
    <property type="match status" value="1"/>
</dbReference>
<evidence type="ECO:0000256" key="2">
    <source>
        <dbReference type="ARBA" id="ARBA00022908"/>
    </source>
</evidence>
<evidence type="ECO:0000313" key="8">
    <source>
        <dbReference type="EMBL" id="NEG90498.1"/>
    </source>
</evidence>
<protein>
    <submittedName>
        <fullName evidence="8">Tyrosine-type recombinase/integrase</fullName>
    </submittedName>
</protein>
<dbReference type="GO" id="GO:0015074">
    <property type="term" value="P:DNA integration"/>
    <property type="evidence" value="ECO:0007669"/>
    <property type="project" value="UniProtKB-KW"/>
</dbReference>
<keyword evidence="3 5" id="KW-0238">DNA-binding</keyword>
<name>A0A6N9Z7A0_9BIFI</name>
<reference evidence="8 9" key="1">
    <citation type="submission" date="2019-10" db="EMBL/GenBank/DDBJ databases">
        <title>Bifidobacterium from non-human primates.</title>
        <authorList>
            <person name="Modesto M."/>
        </authorList>
    </citation>
    <scope>NUCLEOTIDE SEQUENCE [LARGE SCALE GENOMIC DNA]</scope>
    <source>
        <strain evidence="8 9">TRE17</strain>
    </source>
</reference>
<dbReference type="Gene3D" id="1.10.443.10">
    <property type="entry name" value="Intergrase catalytic core"/>
    <property type="match status" value="1"/>
</dbReference>
<dbReference type="PROSITE" id="PS51900">
    <property type="entry name" value="CB"/>
    <property type="match status" value="1"/>
</dbReference>
<evidence type="ECO:0000259" key="7">
    <source>
        <dbReference type="PROSITE" id="PS51900"/>
    </source>
</evidence>
<dbReference type="Pfam" id="PF00589">
    <property type="entry name" value="Phage_integrase"/>
    <property type="match status" value="1"/>
</dbReference>
<organism evidence="8 9">
    <name type="scientific">Bifidobacterium aerophilum</name>
    <dbReference type="NCBI Taxonomy" id="1798155"/>
    <lineage>
        <taxon>Bacteria</taxon>
        <taxon>Bacillati</taxon>
        <taxon>Actinomycetota</taxon>
        <taxon>Actinomycetes</taxon>
        <taxon>Bifidobacteriales</taxon>
        <taxon>Bifidobacteriaceae</taxon>
        <taxon>Bifidobacterium</taxon>
    </lineage>
</organism>
<dbReference type="InterPro" id="IPR050090">
    <property type="entry name" value="Tyrosine_recombinase_XerCD"/>
</dbReference>
<evidence type="ECO:0000259" key="6">
    <source>
        <dbReference type="PROSITE" id="PS51898"/>
    </source>
</evidence>
<dbReference type="Proteomes" id="UP000469194">
    <property type="component" value="Unassembled WGS sequence"/>
</dbReference>
<feature type="domain" description="Core-binding (CB)" evidence="7">
    <location>
        <begin position="138"/>
        <end position="226"/>
    </location>
</feature>
<dbReference type="Pfam" id="PF14659">
    <property type="entry name" value="Phage_int_SAM_3"/>
    <property type="match status" value="1"/>
</dbReference>
<evidence type="ECO:0000256" key="3">
    <source>
        <dbReference type="ARBA" id="ARBA00023125"/>
    </source>
</evidence>
<keyword evidence="9" id="KW-1185">Reference proteome</keyword>
<dbReference type="InterPro" id="IPR002104">
    <property type="entry name" value="Integrase_catalytic"/>
</dbReference>
<sequence length="458" mass="51059">MASRAHEPPLHPCRPIRPLPTLGCGGLPRITHRARGACLMARAWIEDLWLTDDATSAERRSLSSAADPAKAKVSPVHRKARFGLGRRWLVYWMEPLPNGGLKRRKKSFAAKDDAEAWRTQVDDDMRSGRYVDMESGAHTFAEAAELWFATRTSVRPQSLERYRIDYRRYIEPRWNNTPVGSITTIQIALWVADLVRGDPITGRKPLKPNTMTMIRLVFRGALGVAVSQRWIMGDPSADVQWPKSQKSSKHVYLTTEQIDALAEACDRLSLNPRHASIAGDGTLILFLAYTGLRIGEAAALTVSDVDLHRHVVHVSKTRTGANGYWTGTGPTKNGLPRDVHFPTFLDARLATLAGDRAPSAPMFPNARGGWLTYNGWHDHRFKPAVRDADLSYIDGLTTHSLRHTYASMLIGHGADVKTVQRLMGHSSAKMTLDTYADLWPGNDRAIVSILDDVWAKTH</sequence>
<dbReference type="InterPro" id="IPR013762">
    <property type="entry name" value="Integrase-like_cat_sf"/>
</dbReference>
<evidence type="ECO:0000256" key="5">
    <source>
        <dbReference type="PROSITE-ProRule" id="PRU01248"/>
    </source>
</evidence>
<feature type="domain" description="Tyr recombinase" evidence="6">
    <location>
        <begin position="248"/>
        <end position="448"/>
    </location>
</feature>
<dbReference type="GO" id="GO:0003677">
    <property type="term" value="F:DNA binding"/>
    <property type="evidence" value="ECO:0007669"/>
    <property type="project" value="UniProtKB-UniRule"/>
</dbReference>
<evidence type="ECO:0000256" key="1">
    <source>
        <dbReference type="ARBA" id="ARBA00008857"/>
    </source>
</evidence>
<dbReference type="InterPro" id="IPR004107">
    <property type="entry name" value="Integrase_SAM-like_N"/>
</dbReference>
<dbReference type="Gene3D" id="1.10.150.130">
    <property type="match status" value="1"/>
</dbReference>
<keyword evidence="4" id="KW-0233">DNA recombination</keyword>
<dbReference type="GO" id="GO:0006310">
    <property type="term" value="P:DNA recombination"/>
    <property type="evidence" value="ECO:0007669"/>
    <property type="project" value="UniProtKB-KW"/>
</dbReference>
<evidence type="ECO:0000313" key="9">
    <source>
        <dbReference type="Proteomes" id="UP000469194"/>
    </source>
</evidence>
<dbReference type="AlphaFoldDB" id="A0A6N9Z7A0"/>
<dbReference type="InterPro" id="IPR044068">
    <property type="entry name" value="CB"/>
</dbReference>
<evidence type="ECO:0000256" key="4">
    <source>
        <dbReference type="ARBA" id="ARBA00023172"/>
    </source>
</evidence>
<dbReference type="EMBL" id="WHZW01000029">
    <property type="protein sequence ID" value="NEG90498.1"/>
    <property type="molecule type" value="Genomic_DNA"/>
</dbReference>
<dbReference type="InterPro" id="IPR011010">
    <property type="entry name" value="DNA_brk_join_enz"/>
</dbReference>
<comment type="similarity">
    <text evidence="1">Belongs to the 'phage' integrase family.</text>
</comment>
<gene>
    <name evidence="8" type="ORF">GFD25_11005</name>
</gene>
<dbReference type="CDD" id="cd01189">
    <property type="entry name" value="INT_ICEBs1_C_like"/>
    <property type="match status" value="1"/>
</dbReference>
<accession>A0A6N9Z7A0</accession>
<comment type="caution">
    <text evidence="8">The sequence shown here is derived from an EMBL/GenBank/DDBJ whole genome shotgun (WGS) entry which is preliminary data.</text>
</comment>